<gene>
    <name evidence="2" type="ORF">VIN01S_30670</name>
</gene>
<sequence>MKYKKSYLILLAGLYMSSSFANVIVDTKGVDNEKYDADMYECQQLSHQVQSSDVEDTGRAVVGSTARVAALGAAGTAIAGGHGSEGAKIGAGVGFVSGLLHHRAEVNYSNQKYATDVDQVMNTCMVGRGYKVLN</sequence>
<reference evidence="2 3" key="1">
    <citation type="submission" date="2019-06" db="EMBL/GenBank/DDBJ databases">
        <title>Whole genome shotgun sequence of Vibrio inusitatus NBRC 102082.</title>
        <authorList>
            <person name="Hosoyama A."/>
            <person name="Uohara A."/>
            <person name="Ohji S."/>
            <person name="Ichikawa N."/>
        </authorList>
    </citation>
    <scope>NUCLEOTIDE SEQUENCE [LARGE SCALE GENOMIC DNA]</scope>
    <source>
        <strain evidence="2 3">NBRC 102082</strain>
    </source>
</reference>
<organism evidence="2 3">
    <name type="scientific">Vibrio inusitatus NBRC 102082</name>
    <dbReference type="NCBI Taxonomy" id="1219070"/>
    <lineage>
        <taxon>Bacteria</taxon>
        <taxon>Pseudomonadati</taxon>
        <taxon>Pseudomonadota</taxon>
        <taxon>Gammaproteobacteria</taxon>
        <taxon>Vibrionales</taxon>
        <taxon>Vibrionaceae</taxon>
        <taxon>Vibrio</taxon>
    </lineage>
</organism>
<comment type="caution">
    <text evidence="2">The sequence shown here is derived from an EMBL/GenBank/DDBJ whole genome shotgun (WGS) entry which is preliminary data.</text>
</comment>
<dbReference type="EMBL" id="BJLF01000017">
    <property type="protein sequence ID" value="GEA52263.1"/>
    <property type="molecule type" value="Genomic_DNA"/>
</dbReference>
<dbReference type="OrthoDB" id="5875349at2"/>
<protein>
    <recommendedName>
        <fullName evidence="4">RNA polymerase subunit sigma</fullName>
    </recommendedName>
</protein>
<dbReference type="Proteomes" id="UP000318717">
    <property type="component" value="Unassembled WGS sequence"/>
</dbReference>
<feature type="signal peptide" evidence="1">
    <location>
        <begin position="1"/>
        <end position="21"/>
    </location>
</feature>
<evidence type="ECO:0000313" key="2">
    <source>
        <dbReference type="EMBL" id="GEA52263.1"/>
    </source>
</evidence>
<feature type="chain" id="PRO_5021200572" description="RNA polymerase subunit sigma" evidence="1">
    <location>
        <begin position="22"/>
        <end position="134"/>
    </location>
</feature>
<evidence type="ECO:0008006" key="4">
    <source>
        <dbReference type="Google" id="ProtNLM"/>
    </source>
</evidence>
<evidence type="ECO:0000256" key="1">
    <source>
        <dbReference type="SAM" id="SignalP"/>
    </source>
</evidence>
<dbReference type="AlphaFoldDB" id="A0A4Y3HYK4"/>
<name>A0A4Y3HYK4_9VIBR</name>
<accession>A0A4Y3HYK4</accession>
<keyword evidence="1" id="KW-0732">Signal</keyword>
<keyword evidence="3" id="KW-1185">Reference proteome</keyword>
<evidence type="ECO:0000313" key="3">
    <source>
        <dbReference type="Proteomes" id="UP000318717"/>
    </source>
</evidence>
<proteinExistence type="predicted"/>